<dbReference type="CDD" id="cd16936">
    <property type="entry name" value="HATPase_RsbW-like"/>
    <property type="match status" value="1"/>
</dbReference>
<gene>
    <name evidence="3" type="ORF">GCM10010439_24910</name>
</gene>
<proteinExistence type="predicted"/>
<name>A0ABP6GMJ2_9ACTN</name>
<dbReference type="RefSeq" id="WP_344450478.1">
    <property type="nucleotide sequence ID" value="NZ_BAAATZ010000008.1"/>
</dbReference>
<keyword evidence="1" id="KW-0723">Serine/threonine-protein kinase</keyword>
<dbReference type="InterPro" id="IPR050267">
    <property type="entry name" value="Anti-sigma-factor_SerPK"/>
</dbReference>
<dbReference type="PANTHER" id="PTHR35526">
    <property type="entry name" value="ANTI-SIGMA-F FACTOR RSBW-RELATED"/>
    <property type="match status" value="1"/>
</dbReference>
<comment type="caution">
    <text evidence="3">The sequence shown here is derived from an EMBL/GenBank/DDBJ whole genome shotgun (WGS) entry which is preliminary data.</text>
</comment>
<keyword evidence="1" id="KW-0418">Kinase</keyword>
<dbReference type="Proteomes" id="UP001501842">
    <property type="component" value="Unassembled WGS sequence"/>
</dbReference>
<evidence type="ECO:0000313" key="3">
    <source>
        <dbReference type="EMBL" id="GAA2725280.1"/>
    </source>
</evidence>
<dbReference type="Gene3D" id="3.30.565.10">
    <property type="entry name" value="Histidine kinase-like ATPase, C-terminal domain"/>
    <property type="match status" value="1"/>
</dbReference>
<dbReference type="PANTHER" id="PTHR35526:SF3">
    <property type="entry name" value="ANTI-SIGMA-F FACTOR RSBW"/>
    <property type="match status" value="1"/>
</dbReference>
<reference evidence="4" key="1">
    <citation type="journal article" date="2019" name="Int. J. Syst. Evol. Microbiol.">
        <title>The Global Catalogue of Microorganisms (GCM) 10K type strain sequencing project: providing services to taxonomists for standard genome sequencing and annotation.</title>
        <authorList>
            <consortium name="The Broad Institute Genomics Platform"/>
            <consortium name="The Broad Institute Genome Sequencing Center for Infectious Disease"/>
            <person name="Wu L."/>
            <person name="Ma J."/>
        </authorList>
    </citation>
    <scope>NUCLEOTIDE SEQUENCE [LARGE SCALE GENOMIC DNA]</scope>
    <source>
        <strain evidence="4">JCM 8201</strain>
    </source>
</reference>
<dbReference type="SUPFAM" id="SSF55874">
    <property type="entry name" value="ATPase domain of HSP90 chaperone/DNA topoisomerase II/histidine kinase"/>
    <property type="match status" value="1"/>
</dbReference>
<evidence type="ECO:0000259" key="2">
    <source>
        <dbReference type="Pfam" id="PF13581"/>
    </source>
</evidence>
<feature type="domain" description="Histidine kinase/HSP90-like ATPase" evidence="2">
    <location>
        <begin position="27"/>
        <end position="138"/>
    </location>
</feature>
<dbReference type="Pfam" id="PF13581">
    <property type="entry name" value="HATPase_c_2"/>
    <property type="match status" value="1"/>
</dbReference>
<dbReference type="InterPro" id="IPR003594">
    <property type="entry name" value="HATPase_dom"/>
</dbReference>
<organism evidence="3 4">
    <name type="scientific">Actinocorallia aurantiaca</name>
    <dbReference type="NCBI Taxonomy" id="46204"/>
    <lineage>
        <taxon>Bacteria</taxon>
        <taxon>Bacillati</taxon>
        <taxon>Actinomycetota</taxon>
        <taxon>Actinomycetes</taxon>
        <taxon>Streptosporangiales</taxon>
        <taxon>Thermomonosporaceae</taxon>
        <taxon>Actinocorallia</taxon>
    </lineage>
</organism>
<protein>
    <recommendedName>
        <fullName evidence="2">Histidine kinase/HSP90-like ATPase domain-containing protein</fullName>
    </recommendedName>
</protein>
<dbReference type="InterPro" id="IPR036890">
    <property type="entry name" value="HATPase_C_sf"/>
</dbReference>
<evidence type="ECO:0000313" key="4">
    <source>
        <dbReference type="Proteomes" id="UP001501842"/>
    </source>
</evidence>
<evidence type="ECO:0000256" key="1">
    <source>
        <dbReference type="ARBA" id="ARBA00022527"/>
    </source>
</evidence>
<sequence>MVSGTGAPYIPRRPDRTKFYFQNFAVPWTLEDVNDTRHRVAAVLRDWGIDPGFIDDRITAIHEMVTNAYCHGEPPVLLSLLLDDHGLLVEVADRSPGMPERRRPGIDDLRGRGLILIEDAARAMGWRAVREGKVVWARF</sequence>
<keyword evidence="1" id="KW-0808">Transferase</keyword>
<keyword evidence="4" id="KW-1185">Reference proteome</keyword>
<accession>A0ABP6GMJ2</accession>
<dbReference type="EMBL" id="BAAATZ010000008">
    <property type="protein sequence ID" value="GAA2725280.1"/>
    <property type="molecule type" value="Genomic_DNA"/>
</dbReference>